<dbReference type="InterPro" id="IPR000863">
    <property type="entry name" value="Sulfotransferase_dom"/>
</dbReference>
<dbReference type="Gene3D" id="3.40.50.300">
    <property type="entry name" value="P-loop containing nucleotide triphosphate hydrolases"/>
    <property type="match status" value="1"/>
</dbReference>
<sequence length="232" mass="28406">MFSIFKRNNFVKESYEILDREIWNKYLSKKDFPYLISFPRTGSHWLRNVMELYFEKPSLMRVFFYKNPTDFTCFHIHDEDLLFNEKRRVIYLYRNPVETIYSQMNFYDEDLNDNVRIKYWAVLYGKHLEKWLLKDERSIEKVVLSYENLKNNFDLEFRKLSDFLNEPFDVNKLEKAKKNASKDKIKKKVTDDLRVIKSTNNYDEKRKLFIEMNTSTIEDCILQVNQKLVNFL</sequence>
<dbReference type="Pfam" id="PF00685">
    <property type="entry name" value="Sulfotransfer_1"/>
    <property type="match status" value="1"/>
</dbReference>
<evidence type="ECO:0000313" key="5">
    <source>
        <dbReference type="Proteomes" id="UP000176050"/>
    </source>
</evidence>
<name>A0A1D8P4K8_9FLAO</name>
<keyword evidence="2" id="KW-0808">Transferase</keyword>
<dbReference type="InterPro" id="IPR027417">
    <property type="entry name" value="P-loop_NTPase"/>
</dbReference>
<proteinExistence type="inferred from homology"/>
<evidence type="ECO:0000313" key="4">
    <source>
        <dbReference type="EMBL" id="AOW19498.1"/>
    </source>
</evidence>
<dbReference type="Proteomes" id="UP000176050">
    <property type="component" value="Chromosome"/>
</dbReference>
<dbReference type="EMBL" id="CP017478">
    <property type="protein sequence ID" value="AOW19498.1"/>
    <property type="molecule type" value="Genomic_DNA"/>
</dbReference>
<feature type="domain" description="Sulfotransferase" evidence="3">
    <location>
        <begin position="74"/>
        <end position="199"/>
    </location>
</feature>
<dbReference type="AlphaFoldDB" id="A0A1D8P4K8"/>
<comment type="similarity">
    <text evidence="1">Belongs to the sulfotransferase 1 family.</text>
</comment>
<dbReference type="RefSeq" id="WP_070235614.1">
    <property type="nucleotide sequence ID" value="NZ_CP017478.1"/>
</dbReference>
<dbReference type="STRING" id="1850246.LPB138_01850"/>
<evidence type="ECO:0000259" key="3">
    <source>
        <dbReference type="Pfam" id="PF00685"/>
    </source>
</evidence>
<reference evidence="4 5" key="1">
    <citation type="submission" date="2016-10" db="EMBL/GenBank/DDBJ databases">
        <title>Lutibacter sp. LPB0138, isolated from marine gastropod.</title>
        <authorList>
            <person name="Kim E."/>
            <person name="Yi H."/>
        </authorList>
    </citation>
    <scope>NUCLEOTIDE SEQUENCE [LARGE SCALE GENOMIC DNA]</scope>
    <source>
        <strain evidence="4 5">LPB0138</strain>
    </source>
</reference>
<keyword evidence="5" id="KW-1185">Reference proteome</keyword>
<protein>
    <recommendedName>
        <fullName evidence="3">Sulfotransferase domain-containing protein</fullName>
    </recommendedName>
</protein>
<evidence type="ECO:0000256" key="1">
    <source>
        <dbReference type="ARBA" id="ARBA00005771"/>
    </source>
</evidence>
<organism evidence="4 5">
    <name type="scientific">Urechidicola croceus</name>
    <dbReference type="NCBI Taxonomy" id="1850246"/>
    <lineage>
        <taxon>Bacteria</taxon>
        <taxon>Pseudomonadati</taxon>
        <taxon>Bacteroidota</taxon>
        <taxon>Flavobacteriia</taxon>
        <taxon>Flavobacteriales</taxon>
        <taxon>Flavobacteriaceae</taxon>
        <taxon>Urechidicola</taxon>
    </lineage>
</organism>
<dbReference type="OrthoDB" id="8446141at2"/>
<dbReference type="SUPFAM" id="SSF52540">
    <property type="entry name" value="P-loop containing nucleoside triphosphate hydrolases"/>
    <property type="match status" value="1"/>
</dbReference>
<dbReference type="KEGG" id="lul:LPB138_01850"/>
<evidence type="ECO:0000256" key="2">
    <source>
        <dbReference type="ARBA" id="ARBA00022679"/>
    </source>
</evidence>
<gene>
    <name evidence="4" type="ORF">LPB138_01850</name>
</gene>
<dbReference type="GO" id="GO:0008146">
    <property type="term" value="F:sulfotransferase activity"/>
    <property type="evidence" value="ECO:0007669"/>
    <property type="project" value="InterPro"/>
</dbReference>
<accession>A0A1D8P4K8</accession>
<dbReference type="PANTHER" id="PTHR11783">
    <property type="entry name" value="SULFOTRANSFERASE SULT"/>
    <property type="match status" value="1"/>
</dbReference>